<name>A0A2T7FWE4_9RHOB</name>
<dbReference type="Proteomes" id="UP000244817">
    <property type="component" value="Unassembled WGS sequence"/>
</dbReference>
<protein>
    <submittedName>
        <fullName evidence="1">Uncharacterized protein</fullName>
    </submittedName>
</protein>
<dbReference type="AlphaFoldDB" id="A0A2T7FWE4"/>
<keyword evidence="2" id="KW-1185">Reference proteome</keyword>
<dbReference type="OrthoDB" id="7877343at2"/>
<accession>A0A2T7FWE4</accession>
<proteinExistence type="predicted"/>
<gene>
    <name evidence="1" type="ORF">DC363_10355</name>
</gene>
<dbReference type="PROSITE" id="PS51257">
    <property type="entry name" value="PROKAR_LIPOPROTEIN"/>
    <property type="match status" value="1"/>
</dbReference>
<sequence>MGQGVGRGVRLGVAAIALAGLAGCADLGALGGGGSGPGIRALALMGGAVRVRGPEGYCVDQRASDARRGFAVLAGCALISDQAAVMPTLDGLITVQFGESGSAIVSGNEEAFADFLTSDAGRAVLADDGDASHIADVAATGANGTVVARFEDTSGPAFEGTTGAEWRGFQDIGSRLVTMSVLSFARAPLSRAEGERLLAVAMAELARANAPDAQDAP</sequence>
<organism evidence="1 2">
    <name type="scientific">Thalassorhabdomicrobium marinisediminis</name>
    <dbReference type="NCBI Taxonomy" id="2170577"/>
    <lineage>
        <taxon>Bacteria</taxon>
        <taxon>Pseudomonadati</taxon>
        <taxon>Pseudomonadota</taxon>
        <taxon>Alphaproteobacteria</taxon>
        <taxon>Rhodobacterales</taxon>
        <taxon>Paracoccaceae</taxon>
        <taxon>Thalassorhabdomicrobium</taxon>
    </lineage>
</organism>
<evidence type="ECO:0000313" key="2">
    <source>
        <dbReference type="Proteomes" id="UP000244817"/>
    </source>
</evidence>
<dbReference type="EMBL" id="QCYG01000006">
    <property type="protein sequence ID" value="PVA06493.1"/>
    <property type="molecule type" value="Genomic_DNA"/>
</dbReference>
<comment type="caution">
    <text evidence="1">The sequence shown here is derived from an EMBL/GenBank/DDBJ whole genome shotgun (WGS) entry which is preliminary data.</text>
</comment>
<reference evidence="1 2" key="1">
    <citation type="submission" date="2018-04" db="EMBL/GenBank/DDBJ databases">
        <title>Pelagivirga bohaiensis gen. nov., sp. nov., a bacterium isolated from the Bohai Sea.</title>
        <authorList>
            <person name="Ji X."/>
        </authorList>
    </citation>
    <scope>NUCLEOTIDE SEQUENCE [LARGE SCALE GENOMIC DNA]</scope>
    <source>
        <strain evidence="1 2">BH-SD16</strain>
    </source>
</reference>
<evidence type="ECO:0000313" key="1">
    <source>
        <dbReference type="EMBL" id="PVA06493.1"/>
    </source>
</evidence>